<dbReference type="KEGG" id="oat:OAN307_c04020"/>
<dbReference type="OrthoDB" id="7863186at2"/>
<evidence type="ECO:0000313" key="3">
    <source>
        <dbReference type="Proteomes" id="UP000005307"/>
    </source>
</evidence>
<name>M9R8Q7_9RHOB</name>
<dbReference type="HOGENOM" id="CLU_1293248_0_0_5"/>
<keyword evidence="3" id="KW-1185">Reference proteome</keyword>
<keyword evidence="1" id="KW-0472">Membrane</keyword>
<keyword evidence="1" id="KW-0812">Transmembrane</keyword>
<evidence type="ECO:0000313" key="2">
    <source>
        <dbReference type="EMBL" id="AGI66145.1"/>
    </source>
</evidence>
<evidence type="ECO:0000256" key="1">
    <source>
        <dbReference type="SAM" id="Phobius"/>
    </source>
</evidence>
<proteinExistence type="predicted"/>
<accession>M9R8Q7</accession>
<reference evidence="2 3" key="1">
    <citation type="journal article" date="2013" name="PLoS ONE">
        <title>Poles Apart: Arctic and Antarctic Octadecabacter strains Share High Genome Plasticity and a New Type of Xanthorhodopsin.</title>
        <authorList>
            <person name="Vollmers J."/>
            <person name="Voget S."/>
            <person name="Dietrich S."/>
            <person name="Gollnow K."/>
            <person name="Smits M."/>
            <person name="Meyer K."/>
            <person name="Brinkhoff T."/>
            <person name="Simon M."/>
            <person name="Daniel R."/>
        </authorList>
    </citation>
    <scope>NUCLEOTIDE SEQUENCE [LARGE SCALE GENOMIC DNA]</scope>
    <source>
        <strain evidence="2 3">307</strain>
    </source>
</reference>
<gene>
    <name evidence="2" type="ORF">OAN307_c04020</name>
</gene>
<dbReference type="Proteomes" id="UP000005307">
    <property type="component" value="Chromosome"/>
</dbReference>
<dbReference type="AlphaFoldDB" id="M9R8Q7"/>
<dbReference type="STRING" id="391626.OAN307_c04020"/>
<organism evidence="2 3">
    <name type="scientific">Octadecabacter antarcticus 307</name>
    <dbReference type="NCBI Taxonomy" id="391626"/>
    <lineage>
        <taxon>Bacteria</taxon>
        <taxon>Pseudomonadati</taxon>
        <taxon>Pseudomonadota</taxon>
        <taxon>Alphaproteobacteria</taxon>
        <taxon>Rhodobacterales</taxon>
        <taxon>Roseobacteraceae</taxon>
        <taxon>Octadecabacter</taxon>
    </lineage>
</organism>
<dbReference type="EMBL" id="CP003740">
    <property type="protein sequence ID" value="AGI66145.1"/>
    <property type="molecule type" value="Genomic_DNA"/>
</dbReference>
<keyword evidence="1" id="KW-1133">Transmembrane helix</keyword>
<feature type="transmembrane region" description="Helical" evidence="1">
    <location>
        <begin position="23"/>
        <end position="43"/>
    </location>
</feature>
<protein>
    <submittedName>
        <fullName evidence="2">Uncharacterized protein</fullName>
    </submittedName>
</protein>
<dbReference type="RefSeq" id="WP_015498199.1">
    <property type="nucleotide sequence ID" value="NC_020911.1"/>
</dbReference>
<sequence length="213" mass="23695">MLNEVAASGWICELGAGTTVTDWINALAALIGASAVLFGFITASSKFSEAQASARALRRSQIAEDLIALSHNTDDALRNVRSALQTTLREKVADKHYLFQKQHDKLVEYNGLFERLREAQIRARAVIGDDDVEASVEVFFIVRNRVSIANIMLAQMVDESDSHDDETRKHEKELRGDLCAHYGDQDELSKKIEAAVKTIELKLSPIARLDNLK</sequence>